<name>A0A109BDN5_HYPSL</name>
<comment type="caution">
    <text evidence="1">The sequence shown here is derived from an EMBL/GenBank/DDBJ whole genome shotgun (WGS) entry which is preliminary data.</text>
</comment>
<organism evidence="1 2">
    <name type="scientific">Hyphomicrobium sulfonivorans</name>
    <dbReference type="NCBI Taxonomy" id="121290"/>
    <lineage>
        <taxon>Bacteria</taxon>
        <taxon>Pseudomonadati</taxon>
        <taxon>Pseudomonadota</taxon>
        <taxon>Alphaproteobacteria</taxon>
        <taxon>Hyphomicrobiales</taxon>
        <taxon>Hyphomicrobiaceae</taxon>
        <taxon>Hyphomicrobium</taxon>
    </lineage>
</organism>
<accession>A0A109BDN5</accession>
<sequence>MVALALRSGVSGFDPTENSGHASAARSKLSYIIGISWANGKAAAMLVAARVSPSTACNSDNRWTAAGCNIGLDMAELNEIYNTKLLELAALMPRSERLTTPDASVTAHSRLCGSTVTIDLNLRDGVVGDYGQTVKACLLGQAACAIVGAHIVGASAAEVRAAAADMRAMLKENGPPLGGRFAELSVLEPVRHYKARHGSVLLVFDALEQAIDEIEQASRSSTGSGAASTPA</sequence>
<protein>
    <submittedName>
        <fullName evidence="1">Putative iron-sulfur cluster assembly scaffold protein for SUF system, SufE2</fullName>
    </submittedName>
</protein>
<dbReference type="Proteomes" id="UP000059074">
    <property type="component" value="Unassembled WGS sequence"/>
</dbReference>
<evidence type="ECO:0000313" key="1">
    <source>
        <dbReference type="EMBL" id="KWT66836.1"/>
    </source>
</evidence>
<dbReference type="AlphaFoldDB" id="A0A109BDN5"/>
<gene>
    <name evidence="1" type="ORF">APY04_2243</name>
</gene>
<dbReference type="STRING" id="121290.APY04_2243"/>
<dbReference type="Gene3D" id="3.90.1010.10">
    <property type="match status" value="1"/>
</dbReference>
<evidence type="ECO:0000313" key="2">
    <source>
        <dbReference type="Proteomes" id="UP000059074"/>
    </source>
</evidence>
<dbReference type="SUPFAM" id="SSF82649">
    <property type="entry name" value="SufE/NifU"/>
    <property type="match status" value="1"/>
</dbReference>
<dbReference type="PATRIC" id="fig|121290.4.peg.2441"/>
<reference evidence="1 2" key="1">
    <citation type="submission" date="2015-10" db="EMBL/GenBank/DDBJ databases">
        <title>Transcriptomic analysis of a linuron degrading triple-species bacterial consortium.</title>
        <authorList>
            <person name="Albers P."/>
        </authorList>
    </citation>
    <scope>NUCLEOTIDE SEQUENCE [LARGE SCALE GENOMIC DNA]</scope>
    <source>
        <strain evidence="1 2">WDL6</strain>
    </source>
</reference>
<dbReference type="EMBL" id="LMTR01000071">
    <property type="protein sequence ID" value="KWT66836.1"/>
    <property type="molecule type" value="Genomic_DNA"/>
</dbReference>
<proteinExistence type="predicted"/>
<keyword evidence="2" id="KW-1185">Reference proteome</keyword>